<comment type="caution">
    <text evidence="2">The sequence shown here is derived from an EMBL/GenBank/DDBJ whole genome shotgun (WGS) entry which is preliminary data.</text>
</comment>
<reference evidence="2 3" key="1">
    <citation type="submission" date="2021-01" db="EMBL/GenBank/DDBJ databases">
        <title>Genome sequencing of Joostella atrarenae M1-2 (= KCTC 23194).</title>
        <authorList>
            <person name="Zakaria M.R."/>
            <person name="Lam M.Q."/>
            <person name="Chong C.S."/>
        </authorList>
    </citation>
    <scope>NUCLEOTIDE SEQUENCE [LARGE SCALE GENOMIC DNA]</scope>
    <source>
        <strain evidence="2 3">M1-2</strain>
    </source>
</reference>
<sequence length="88" mass="9394">MKKLIYVCVCFLALSLTACSNDDDGASNERECNFLGQEVVIRNNGNGTLSIIAGGESQEVDLEGESFETVADALCSAGEFDFDFLGSE</sequence>
<evidence type="ECO:0000256" key="1">
    <source>
        <dbReference type="SAM" id="SignalP"/>
    </source>
</evidence>
<organism evidence="2 3">
    <name type="scientific">Joostella atrarenae</name>
    <dbReference type="NCBI Taxonomy" id="679257"/>
    <lineage>
        <taxon>Bacteria</taxon>
        <taxon>Pseudomonadati</taxon>
        <taxon>Bacteroidota</taxon>
        <taxon>Flavobacteriia</taxon>
        <taxon>Flavobacteriales</taxon>
        <taxon>Flavobacteriaceae</taxon>
        <taxon>Joostella</taxon>
    </lineage>
</organism>
<keyword evidence="3" id="KW-1185">Reference proteome</keyword>
<feature type="chain" id="PRO_5045051207" evidence="1">
    <location>
        <begin position="21"/>
        <end position="88"/>
    </location>
</feature>
<dbReference type="RefSeq" id="WP_236957534.1">
    <property type="nucleotide sequence ID" value="NZ_JAETXX010000001.1"/>
</dbReference>
<feature type="signal peptide" evidence="1">
    <location>
        <begin position="1"/>
        <end position="20"/>
    </location>
</feature>
<keyword evidence="1" id="KW-0732">Signal</keyword>
<dbReference type="EMBL" id="JAETXX010000001">
    <property type="protein sequence ID" value="MCF8713565.1"/>
    <property type="molecule type" value="Genomic_DNA"/>
</dbReference>
<proteinExistence type="predicted"/>
<protein>
    <submittedName>
        <fullName evidence="2">Uncharacterized protein</fullName>
    </submittedName>
</protein>
<name>A0ABS9IZR0_9FLAO</name>
<evidence type="ECO:0000313" key="2">
    <source>
        <dbReference type="EMBL" id="MCF8713565.1"/>
    </source>
</evidence>
<dbReference type="Proteomes" id="UP000829517">
    <property type="component" value="Unassembled WGS sequence"/>
</dbReference>
<accession>A0ABS9IZR0</accession>
<gene>
    <name evidence="2" type="ORF">JM658_01900</name>
</gene>
<evidence type="ECO:0000313" key="3">
    <source>
        <dbReference type="Proteomes" id="UP000829517"/>
    </source>
</evidence>
<dbReference type="PROSITE" id="PS51257">
    <property type="entry name" value="PROKAR_LIPOPROTEIN"/>
    <property type="match status" value="1"/>
</dbReference>